<dbReference type="GO" id="GO:0005524">
    <property type="term" value="F:ATP binding"/>
    <property type="evidence" value="ECO:0007669"/>
    <property type="project" value="InterPro"/>
</dbReference>
<dbReference type="EMBL" id="FMHZ01000002">
    <property type="protein sequence ID" value="SCL63211.1"/>
    <property type="molecule type" value="Genomic_DNA"/>
</dbReference>
<name>A0A1C6VA25_9ACTN</name>
<feature type="region of interest" description="Disordered" evidence="4">
    <location>
        <begin position="1"/>
        <end position="25"/>
    </location>
</feature>
<dbReference type="GO" id="GO:0044183">
    <property type="term" value="F:protein folding chaperone"/>
    <property type="evidence" value="ECO:0007669"/>
    <property type="project" value="InterPro"/>
</dbReference>
<comment type="subunit">
    <text evidence="3">Heptamer of 7 subunits arranged in a ring.</text>
</comment>
<gene>
    <name evidence="5" type="ORF">GA0070606_3759</name>
</gene>
<dbReference type="SUPFAM" id="SSF50129">
    <property type="entry name" value="GroES-like"/>
    <property type="match status" value="1"/>
</dbReference>
<accession>A0A1C6VA25</accession>
<dbReference type="PRINTS" id="PR00297">
    <property type="entry name" value="CHAPERONIN10"/>
</dbReference>
<dbReference type="Proteomes" id="UP000199001">
    <property type="component" value="Unassembled WGS sequence"/>
</dbReference>
<dbReference type="Gene3D" id="2.30.33.40">
    <property type="entry name" value="GroES chaperonin"/>
    <property type="match status" value="1"/>
</dbReference>
<dbReference type="InterPro" id="IPR020818">
    <property type="entry name" value="Chaperonin_GroES"/>
</dbReference>
<evidence type="ECO:0000256" key="3">
    <source>
        <dbReference type="RuleBase" id="RU000535"/>
    </source>
</evidence>
<dbReference type="AlphaFoldDB" id="A0A1C6VA25"/>
<dbReference type="Pfam" id="PF00166">
    <property type="entry name" value="Cpn10"/>
    <property type="match status" value="1"/>
</dbReference>
<dbReference type="CDD" id="cd00320">
    <property type="entry name" value="cpn10"/>
    <property type="match status" value="1"/>
</dbReference>
<proteinExistence type="inferred from homology"/>
<evidence type="ECO:0000256" key="2">
    <source>
        <dbReference type="ARBA" id="ARBA00023186"/>
    </source>
</evidence>
<keyword evidence="2 3" id="KW-0143">Chaperone</keyword>
<dbReference type="STRING" id="47855.GA0070606_3759"/>
<dbReference type="SMART" id="SM00883">
    <property type="entry name" value="Cpn10"/>
    <property type="match status" value="1"/>
</dbReference>
<evidence type="ECO:0000256" key="4">
    <source>
        <dbReference type="SAM" id="MobiDB-lite"/>
    </source>
</evidence>
<evidence type="ECO:0000256" key="1">
    <source>
        <dbReference type="ARBA" id="ARBA00006975"/>
    </source>
</evidence>
<dbReference type="InterPro" id="IPR037124">
    <property type="entry name" value="Chaperonin_GroES_sf"/>
</dbReference>
<dbReference type="InterPro" id="IPR011032">
    <property type="entry name" value="GroES-like_sf"/>
</dbReference>
<comment type="function">
    <text evidence="3">Together with the chaperonin GroEL, plays an essential role in assisting protein folding. The GroEL-GroES system forms a nano-cage that allows encapsulation of the non-native substrate proteins and provides a physical environment optimized to promote and accelerate protein folding. GroES binds to the apical surface of the GroEL ring, thereby capping the opening of the GroEL channel.</text>
</comment>
<evidence type="ECO:0000313" key="5">
    <source>
        <dbReference type="EMBL" id="SCL63211.1"/>
    </source>
</evidence>
<comment type="similarity">
    <text evidence="1 3">Belongs to the GroES chaperonin family.</text>
</comment>
<sequence>MPPAPEAQPLMAGRPGHGSVSGVTADKNLDSGLPIRLLHDRVLVRMEGSEGERRSTAGIVIPATAAVGKRLAWATAVGVGPNVRAIVSGDRVLFDPDDRSEVELHGRGYVLLRERDVHAVAAERVETDSTGLYL</sequence>
<protein>
    <recommendedName>
        <fullName evidence="3">10 kDa chaperonin</fullName>
    </recommendedName>
</protein>
<keyword evidence="6" id="KW-1185">Reference proteome</keyword>
<evidence type="ECO:0000313" key="6">
    <source>
        <dbReference type="Proteomes" id="UP000199001"/>
    </source>
</evidence>
<organism evidence="5 6">
    <name type="scientific">Micromonospora citrea</name>
    <dbReference type="NCBI Taxonomy" id="47855"/>
    <lineage>
        <taxon>Bacteria</taxon>
        <taxon>Bacillati</taxon>
        <taxon>Actinomycetota</taxon>
        <taxon>Actinomycetes</taxon>
        <taxon>Micromonosporales</taxon>
        <taxon>Micromonosporaceae</taxon>
        <taxon>Micromonospora</taxon>
    </lineage>
</organism>
<reference evidence="6" key="1">
    <citation type="submission" date="2016-06" db="EMBL/GenBank/DDBJ databases">
        <authorList>
            <person name="Varghese N."/>
            <person name="Submissions Spin"/>
        </authorList>
    </citation>
    <scope>NUCLEOTIDE SEQUENCE [LARGE SCALE GENOMIC DNA]</scope>
    <source>
        <strain evidence="6">DSM 43903</strain>
    </source>
</reference>